<evidence type="ECO:0000259" key="2">
    <source>
        <dbReference type="Pfam" id="PF06398"/>
    </source>
</evidence>
<dbReference type="InterPro" id="IPR010482">
    <property type="entry name" value="TECPR1-like_DysF"/>
</dbReference>
<dbReference type="GO" id="GO:0005778">
    <property type="term" value="C:peroxisomal membrane"/>
    <property type="evidence" value="ECO:0007669"/>
    <property type="project" value="UniProtKB-ARBA"/>
</dbReference>
<evidence type="ECO:0000313" key="4">
    <source>
        <dbReference type="Proteomes" id="UP000807769"/>
    </source>
</evidence>
<accession>A0A9P7ENI0</accession>
<reference evidence="3" key="1">
    <citation type="journal article" date="2020" name="New Phytol.">
        <title>Comparative genomics reveals dynamic genome evolution in host specialist ectomycorrhizal fungi.</title>
        <authorList>
            <person name="Lofgren L.A."/>
            <person name="Nguyen N.H."/>
            <person name="Vilgalys R."/>
            <person name="Ruytinx J."/>
            <person name="Liao H.L."/>
            <person name="Branco S."/>
            <person name="Kuo A."/>
            <person name="LaButti K."/>
            <person name="Lipzen A."/>
            <person name="Andreopoulos W."/>
            <person name="Pangilinan J."/>
            <person name="Riley R."/>
            <person name="Hundley H."/>
            <person name="Na H."/>
            <person name="Barry K."/>
            <person name="Grigoriev I.V."/>
            <person name="Stajich J.E."/>
            <person name="Kennedy P.G."/>
        </authorList>
    </citation>
    <scope>NUCLEOTIDE SEQUENCE</scope>
    <source>
        <strain evidence="3">MN1</strain>
    </source>
</reference>
<dbReference type="Pfam" id="PF06398">
    <property type="entry name" value="Pex24p"/>
    <property type="match status" value="1"/>
</dbReference>
<name>A0A9P7ENI0_9AGAM</name>
<feature type="domain" description="TECPR1-like DysF" evidence="2">
    <location>
        <begin position="105"/>
        <end position="240"/>
    </location>
</feature>
<comment type="caution">
    <text evidence="3">The sequence shown here is derived from an EMBL/GenBank/DDBJ whole genome shotgun (WGS) entry which is preliminary data.</text>
</comment>
<gene>
    <name evidence="3" type="ORF">BJ212DRAFT_1317039</name>
</gene>
<evidence type="ECO:0000256" key="1">
    <source>
        <dbReference type="SAM" id="MobiDB-lite"/>
    </source>
</evidence>
<dbReference type="GeneID" id="64628250"/>
<organism evidence="3 4">
    <name type="scientific">Suillus subaureus</name>
    <dbReference type="NCBI Taxonomy" id="48587"/>
    <lineage>
        <taxon>Eukaryota</taxon>
        <taxon>Fungi</taxon>
        <taxon>Dikarya</taxon>
        <taxon>Basidiomycota</taxon>
        <taxon>Agaricomycotina</taxon>
        <taxon>Agaricomycetes</taxon>
        <taxon>Agaricomycetidae</taxon>
        <taxon>Boletales</taxon>
        <taxon>Suillineae</taxon>
        <taxon>Suillaceae</taxon>
        <taxon>Suillus</taxon>
    </lineage>
</organism>
<dbReference type="AlphaFoldDB" id="A0A9P7ENI0"/>
<dbReference type="OrthoDB" id="72441at2759"/>
<evidence type="ECO:0000313" key="3">
    <source>
        <dbReference type="EMBL" id="KAG1825934.1"/>
    </source>
</evidence>
<proteinExistence type="predicted"/>
<keyword evidence="4" id="KW-1185">Reference proteome</keyword>
<sequence length="450" mass="51144">MSSSTSSTSGAGELRIQDSCSLAGPQWPAPPQAILTLDDPSAVEPARRRLAPKTRFRIFSFLPNIFSCCGSRHHKPQPADSESKADSSNKSIEQLPPLEQTNDNTTIITLDISSISEIPGMNKDEYRWAIVYENQRGLTVLSSPYYSHLSLLPIDPPQFTIPSDSLKQSRQPNISLSNYPLPDGTWRWVSRSWMTDMRTDSGEVQYDGFEYNWFFREKHWHAEIGKLSTGAWVRRRRWVRLMMRPAQHTIAHLDGSPSPSTSKSRLSDRPLDTSLLSLVHPKSEIALDELARWTDLKWEGSEQDWVHCHRLMRRLGRDGRKLELWRMWLFPYLSDVSNTDLVDKGKLPESNSPAFMRVEDDGSTIQIPPLEYLGAIIQNHGDAVLRSFVFPDSRAQFINLVKRAGLARELGRSLGDGFSSTEVDFWSYSKGLGKVLDKDDQAERGRRAED</sequence>
<feature type="region of interest" description="Disordered" evidence="1">
    <location>
        <begin position="1"/>
        <end position="35"/>
    </location>
</feature>
<dbReference type="GO" id="GO:0007031">
    <property type="term" value="P:peroxisome organization"/>
    <property type="evidence" value="ECO:0007669"/>
    <property type="project" value="UniProtKB-ARBA"/>
</dbReference>
<protein>
    <recommendedName>
        <fullName evidence="2">TECPR1-like DysF domain-containing protein</fullName>
    </recommendedName>
</protein>
<dbReference type="EMBL" id="JABBWG010000002">
    <property type="protein sequence ID" value="KAG1825934.1"/>
    <property type="molecule type" value="Genomic_DNA"/>
</dbReference>
<dbReference type="RefSeq" id="XP_041199187.1">
    <property type="nucleotide sequence ID" value="XM_041334233.1"/>
</dbReference>
<dbReference type="Proteomes" id="UP000807769">
    <property type="component" value="Unassembled WGS sequence"/>
</dbReference>
<feature type="region of interest" description="Disordered" evidence="1">
    <location>
        <begin position="72"/>
        <end position="100"/>
    </location>
</feature>